<dbReference type="Gene3D" id="2.40.33.20">
    <property type="entry name" value="PK beta-barrel domain-like"/>
    <property type="match status" value="1"/>
</dbReference>
<dbReference type="RefSeq" id="WP_251835294.1">
    <property type="nucleotide sequence ID" value="NZ_JACSQG010000001.1"/>
</dbReference>
<dbReference type="Pfam" id="PF03473">
    <property type="entry name" value="MOSC"/>
    <property type="match status" value="1"/>
</dbReference>
<dbReference type="PANTHER" id="PTHR14237:SF19">
    <property type="entry name" value="MITOCHONDRIAL AMIDOXIME REDUCING COMPONENT 1"/>
    <property type="match status" value="1"/>
</dbReference>
<dbReference type="Pfam" id="PF03476">
    <property type="entry name" value="MOSC_N"/>
    <property type="match status" value="1"/>
</dbReference>
<gene>
    <name evidence="2" type="ORF">H9642_05040</name>
</gene>
<organism evidence="2 3">
    <name type="scientific">Serpens gallinarum</name>
    <dbReference type="NCBI Taxonomy" id="2763075"/>
    <lineage>
        <taxon>Bacteria</taxon>
        <taxon>Pseudomonadati</taxon>
        <taxon>Pseudomonadota</taxon>
        <taxon>Gammaproteobacteria</taxon>
        <taxon>Pseudomonadales</taxon>
        <taxon>Pseudomonadaceae</taxon>
        <taxon>Pseudomonas</taxon>
    </lineage>
</organism>
<feature type="domain" description="MOSC" evidence="1">
    <location>
        <begin position="116"/>
        <end position="266"/>
    </location>
</feature>
<dbReference type="InterPro" id="IPR005303">
    <property type="entry name" value="MOCOS_middle"/>
</dbReference>
<sequence>MHLSALYRYPLKSAMGERLQASPVDELGLHGDRRWMLVDADSGRFLSQRVLPAMTRLQARWQSEQQLLLSAPEMSPLLVDLPAADQALRSVSVWKDELNVPDAGDAAADWASRLLGRACRLVYVPAHRTRQVDRRYAGDGRRVAFADGFPVLLIGQASLEDLSARVGRPLEMRRFRPNLVIDGSLPYAEDGWRRIRIGEVEFQVVKPCTRCAITTLDPDTGERSVDLEPLATLQTYRRGEKGVMFGQNLLVEGEGRLEVGMPVELLN</sequence>
<dbReference type="InterPro" id="IPR011037">
    <property type="entry name" value="Pyrv_Knase-like_insert_dom_sf"/>
</dbReference>
<accession>A0ABR8TLP9</accession>
<dbReference type="InterPro" id="IPR005302">
    <property type="entry name" value="MoCF_Sase_C"/>
</dbReference>
<evidence type="ECO:0000313" key="2">
    <source>
        <dbReference type="EMBL" id="MBD7976549.1"/>
    </source>
</evidence>
<dbReference type="PANTHER" id="PTHR14237">
    <property type="entry name" value="MOLYBDOPTERIN COFACTOR SULFURASE MOSC"/>
    <property type="match status" value="1"/>
</dbReference>
<dbReference type="SUPFAM" id="SSF141673">
    <property type="entry name" value="MOSC N-terminal domain-like"/>
    <property type="match status" value="1"/>
</dbReference>
<evidence type="ECO:0000313" key="3">
    <source>
        <dbReference type="Proteomes" id="UP000611945"/>
    </source>
</evidence>
<dbReference type="PROSITE" id="PS51340">
    <property type="entry name" value="MOSC"/>
    <property type="match status" value="1"/>
</dbReference>
<evidence type="ECO:0000259" key="1">
    <source>
        <dbReference type="PROSITE" id="PS51340"/>
    </source>
</evidence>
<proteinExistence type="predicted"/>
<dbReference type="SUPFAM" id="SSF50800">
    <property type="entry name" value="PK beta-barrel domain-like"/>
    <property type="match status" value="1"/>
</dbReference>
<name>A0ABR8TLP9_9PSED</name>
<dbReference type="Proteomes" id="UP000611945">
    <property type="component" value="Unassembled WGS sequence"/>
</dbReference>
<reference evidence="2 3" key="1">
    <citation type="submission" date="2020-08" db="EMBL/GenBank/DDBJ databases">
        <title>A Genomic Blueprint of the Chicken Gut Microbiome.</title>
        <authorList>
            <person name="Gilroy R."/>
            <person name="Ravi A."/>
            <person name="Getino M."/>
            <person name="Pursley I."/>
            <person name="Horton D.L."/>
            <person name="Alikhan N.-F."/>
            <person name="Baker D."/>
            <person name="Gharbi K."/>
            <person name="Hall N."/>
            <person name="Watson M."/>
            <person name="Adriaenssens E.M."/>
            <person name="Foster-Nyarko E."/>
            <person name="Jarju S."/>
            <person name="Secka A."/>
            <person name="Antonio M."/>
            <person name="Oren A."/>
            <person name="Chaudhuri R."/>
            <person name="La Ragione R.M."/>
            <person name="Hildebrand F."/>
            <person name="Pallen M.J."/>
        </authorList>
    </citation>
    <scope>NUCLEOTIDE SEQUENCE [LARGE SCALE GENOMIC DNA]</scope>
    <source>
        <strain evidence="2 3">Sa2CUA2</strain>
    </source>
</reference>
<protein>
    <submittedName>
        <fullName evidence="2">MOSC domain-containing protein</fullName>
    </submittedName>
</protein>
<dbReference type="EMBL" id="JACSQG010000001">
    <property type="protein sequence ID" value="MBD7976549.1"/>
    <property type="molecule type" value="Genomic_DNA"/>
</dbReference>
<keyword evidence="3" id="KW-1185">Reference proteome</keyword>
<comment type="caution">
    <text evidence="2">The sequence shown here is derived from an EMBL/GenBank/DDBJ whole genome shotgun (WGS) entry which is preliminary data.</text>
</comment>